<organism evidence="1">
    <name type="scientific">virus sp. ctML55</name>
    <dbReference type="NCBI Taxonomy" id="2827627"/>
    <lineage>
        <taxon>Viruses</taxon>
    </lineage>
</organism>
<evidence type="ECO:0000313" key="1">
    <source>
        <dbReference type="EMBL" id="DAE30762.1"/>
    </source>
</evidence>
<dbReference type="EMBL" id="BK059105">
    <property type="protein sequence ID" value="DAE30762.1"/>
    <property type="molecule type" value="Genomic_DNA"/>
</dbReference>
<proteinExistence type="predicted"/>
<reference evidence="1" key="1">
    <citation type="journal article" date="2021" name="Proc. Natl. Acad. Sci. U.S.A.">
        <title>A Catalog of Tens of Thousands of Viruses from Human Metagenomes Reveals Hidden Associations with Chronic Diseases.</title>
        <authorList>
            <person name="Tisza M.J."/>
            <person name="Buck C.B."/>
        </authorList>
    </citation>
    <scope>NUCLEOTIDE SEQUENCE</scope>
    <source>
        <strain evidence="1">CtML55</strain>
    </source>
</reference>
<protein>
    <submittedName>
        <fullName evidence="1">Uncharacterized protein</fullName>
    </submittedName>
</protein>
<name>A0A8S5RI17_9VIRU</name>
<sequence>MTPDEYIQSLLPETEPTKRYKVDDLSDDEVYALDLLHKVGSDISDEEINQALELAKQNEGLFKKTVEGLRKEYIRLQEDEEAQIANEKAAREEAAYNRFADSIKGQIKELDSFAGQPLQLSDDDIEDLSSFMLEIDDQGLSAFGRAMNDPALFTKAAFWILNEDKIVEELNK</sequence>
<accession>A0A8S5RI17</accession>